<comment type="caution">
    <text evidence="2">The sequence shown here is derived from an EMBL/GenBank/DDBJ whole genome shotgun (WGS) entry which is preliminary data.</text>
</comment>
<feature type="non-terminal residue" evidence="2">
    <location>
        <position position="272"/>
    </location>
</feature>
<feature type="compositionally biased region" description="Gly residues" evidence="1">
    <location>
        <begin position="1"/>
        <end position="11"/>
    </location>
</feature>
<feature type="compositionally biased region" description="Gly residues" evidence="1">
    <location>
        <begin position="35"/>
        <end position="55"/>
    </location>
</feature>
<name>A0A8J4GRY1_9CHLO</name>
<feature type="non-terminal residue" evidence="2">
    <location>
        <position position="1"/>
    </location>
</feature>
<evidence type="ECO:0000313" key="2">
    <source>
        <dbReference type="EMBL" id="GIM13802.1"/>
    </source>
</evidence>
<dbReference type="Proteomes" id="UP000722791">
    <property type="component" value="Unassembled WGS sequence"/>
</dbReference>
<evidence type="ECO:0000313" key="3">
    <source>
        <dbReference type="Proteomes" id="UP000722791"/>
    </source>
</evidence>
<dbReference type="EMBL" id="BNCQ01000051">
    <property type="protein sequence ID" value="GIM13802.1"/>
    <property type="molecule type" value="Genomic_DNA"/>
</dbReference>
<sequence>DGAASNGGGGALVQQSSSPRICDGAPLDRLDSMGSGPGGEAGPGPGSTASAGGGLNSGTLRTVTLATSRLKPVTDPLTLMLTQLHKVMWVEQLPPGLARDHRRRAVESFRRHLFAQGSNAGTVKASLARLLSGASDLVTDAAGRPIDFGSVPLAPGEGDTTTTATSLLPAAAANGAATAGSGAGAGGGGGGVVAVVAGLSSDGHLTYEQLSGVLESLLVDKGYYSGGSGMVMVTEAELLDQLPLPNFNATAHVGAHVAAVAAAGGAQGAGEA</sequence>
<accession>A0A8J4GRY1</accession>
<evidence type="ECO:0000256" key="1">
    <source>
        <dbReference type="SAM" id="MobiDB-lite"/>
    </source>
</evidence>
<reference evidence="2" key="1">
    <citation type="journal article" date="2021" name="Proc. Natl. Acad. Sci. U.S.A.">
        <title>Three genomes in the algal genus Volvox reveal the fate of a haploid sex-determining region after a transition to homothallism.</title>
        <authorList>
            <person name="Yamamoto K."/>
            <person name="Hamaji T."/>
            <person name="Kawai-Toyooka H."/>
            <person name="Matsuzaki R."/>
            <person name="Takahashi F."/>
            <person name="Nishimura Y."/>
            <person name="Kawachi M."/>
            <person name="Noguchi H."/>
            <person name="Minakuchi Y."/>
            <person name="Umen J.G."/>
            <person name="Toyoda A."/>
            <person name="Nozaki H."/>
        </authorList>
    </citation>
    <scope>NUCLEOTIDE SEQUENCE</scope>
    <source>
        <strain evidence="2">NIES-3785</strain>
    </source>
</reference>
<protein>
    <submittedName>
        <fullName evidence="2">Uncharacterized protein</fullName>
    </submittedName>
</protein>
<proteinExistence type="predicted"/>
<organism evidence="2 3">
    <name type="scientific">Volvox reticuliferus</name>
    <dbReference type="NCBI Taxonomy" id="1737510"/>
    <lineage>
        <taxon>Eukaryota</taxon>
        <taxon>Viridiplantae</taxon>
        <taxon>Chlorophyta</taxon>
        <taxon>core chlorophytes</taxon>
        <taxon>Chlorophyceae</taxon>
        <taxon>CS clade</taxon>
        <taxon>Chlamydomonadales</taxon>
        <taxon>Volvocaceae</taxon>
        <taxon>Volvox</taxon>
    </lineage>
</organism>
<gene>
    <name evidence="2" type="ORF">Vretimale_16858</name>
</gene>
<feature type="region of interest" description="Disordered" evidence="1">
    <location>
        <begin position="1"/>
        <end position="55"/>
    </location>
</feature>
<dbReference type="AlphaFoldDB" id="A0A8J4GRY1"/>